<organism evidence="2 3">
    <name type="scientific">Nocardia carnea</name>
    <dbReference type="NCBI Taxonomy" id="37328"/>
    <lineage>
        <taxon>Bacteria</taxon>
        <taxon>Bacillati</taxon>
        <taxon>Actinomycetota</taxon>
        <taxon>Actinomycetes</taxon>
        <taxon>Mycobacteriales</taxon>
        <taxon>Nocardiaceae</taxon>
        <taxon>Nocardia</taxon>
    </lineage>
</organism>
<feature type="compositionally biased region" description="Low complexity" evidence="1">
    <location>
        <begin position="225"/>
        <end position="234"/>
    </location>
</feature>
<evidence type="ECO:0000256" key="1">
    <source>
        <dbReference type="SAM" id="MobiDB-lite"/>
    </source>
</evidence>
<name>A0ABW7TQJ5_9NOCA</name>
<dbReference type="SUPFAM" id="SSF55961">
    <property type="entry name" value="Bet v1-like"/>
    <property type="match status" value="1"/>
</dbReference>
<comment type="caution">
    <text evidence="2">The sequence shown here is derived from an EMBL/GenBank/DDBJ whole genome shotgun (WGS) entry which is preliminary data.</text>
</comment>
<keyword evidence="3" id="KW-1185">Reference proteome</keyword>
<feature type="region of interest" description="Disordered" evidence="1">
    <location>
        <begin position="220"/>
        <end position="248"/>
    </location>
</feature>
<gene>
    <name evidence="2" type="ORF">ACH4WX_14305</name>
</gene>
<reference evidence="2 3" key="1">
    <citation type="submission" date="2024-10" db="EMBL/GenBank/DDBJ databases">
        <title>The Natural Products Discovery Center: Release of the First 8490 Sequenced Strains for Exploring Actinobacteria Biosynthetic Diversity.</title>
        <authorList>
            <person name="Kalkreuter E."/>
            <person name="Kautsar S.A."/>
            <person name="Yang D."/>
            <person name="Bader C.D."/>
            <person name="Teijaro C.N."/>
            <person name="Fluegel L."/>
            <person name="Davis C.M."/>
            <person name="Simpson J.R."/>
            <person name="Lauterbach L."/>
            <person name="Steele A.D."/>
            <person name="Gui C."/>
            <person name="Meng S."/>
            <person name="Li G."/>
            <person name="Viehrig K."/>
            <person name="Ye F."/>
            <person name="Su P."/>
            <person name="Kiefer A.F."/>
            <person name="Nichols A."/>
            <person name="Cepeda A.J."/>
            <person name="Yan W."/>
            <person name="Fan B."/>
            <person name="Jiang Y."/>
            <person name="Adhikari A."/>
            <person name="Zheng C.-J."/>
            <person name="Schuster L."/>
            <person name="Cowan T.M."/>
            <person name="Smanski M.J."/>
            <person name="Chevrette M.G."/>
            <person name="De Carvalho L.P.S."/>
            <person name="Shen B."/>
        </authorList>
    </citation>
    <scope>NUCLEOTIDE SEQUENCE [LARGE SCALE GENOMIC DNA]</scope>
    <source>
        <strain evidence="2 3">NPDC020568</strain>
    </source>
</reference>
<accession>A0ABW7TQJ5</accession>
<dbReference type="GeneID" id="93507207"/>
<evidence type="ECO:0000313" key="2">
    <source>
        <dbReference type="EMBL" id="MFI1461884.1"/>
    </source>
</evidence>
<protein>
    <recommendedName>
        <fullName evidence="4">SRPBCC family protein</fullName>
    </recommendedName>
</protein>
<evidence type="ECO:0000313" key="3">
    <source>
        <dbReference type="Proteomes" id="UP001611263"/>
    </source>
</evidence>
<dbReference type="EMBL" id="JBIRUQ010000003">
    <property type="protein sequence ID" value="MFI1461884.1"/>
    <property type="molecule type" value="Genomic_DNA"/>
</dbReference>
<proteinExistence type="predicted"/>
<evidence type="ECO:0008006" key="4">
    <source>
        <dbReference type="Google" id="ProtNLM"/>
    </source>
</evidence>
<dbReference type="RefSeq" id="WP_063820643.1">
    <property type="nucleotide sequence ID" value="NZ_JBIRUQ010000003.1"/>
</dbReference>
<sequence length="248" mass="27042">MRSSVLSISAATATAGAAAALLLRRRMLRWGATDDELAATYPGDDLINRPCSRSTMATTLPGPPAAVWPWLVQMGADRAGWYSWDQLDNDGRASASEIIEQWQDLRPGDRVYATVDGTVYFTVALAEYPSTLVLRSDYALPSGRPLDPAEPDPRAFARGVWGFHLRELPGNETRLVVRTVGRDGPRAVTAVFDWLFGEPAHLIMQARQFHNLAQRVRTTAGSAEPAVPATAVTTRPEQIADRAAPIPH</sequence>
<dbReference type="Proteomes" id="UP001611263">
    <property type="component" value="Unassembled WGS sequence"/>
</dbReference>